<organism evidence="3 4">
    <name type="scientific">Candidatus Eubacterium avistercoris</name>
    <dbReference type="NCBI Taxonomy" id="2838567"/>
    <lineage>
        <taxon>Bacteria</taxon>
        <taxon>Bacillati</taxon>
        <taxon>Bacillota</taxon>
        <taxon>Clostridia</taxon>
        <taxon>Eubacteriales</taxon>
        <taxon>Eubacteriaceae</taxon>
        <taxon>Eubacterium</taxon>
    </lineage>
</organism>
<accession>A0A9D2D3P8</accession>
<dbReference type="EMBL" id="DXCH01000233">
    <property type="protein sequence ID" value="HIZ07955.1"/>
    <property type="molecule type" value="Genomic_DNA"/>
</dbReference>
<proteinExistence type="predicted"/>
<reference evidence="3" key="2">
    <citation type="submission" date="2021-04" db="EMBL/GenBank/DDBJ databases">
        <authorList>
            <person name="Gilroy R."/>
        </authorList>
    </citation>
    <scope>NUCLEOTIDE SEQUENCE</scope>
    <source>
        <strain evidence="3">CHK192-9172</strain>
    </source>
</reference>
<dbReference type="Pfam" id="PF07859">
    <property type="entry name" value="Abhydrolase_3"/>
    <property type="match status" value="1"/>
</dbReference>
<evidence type="ECO:0000256" key="1">
    <source>
        <dbReference type="ARBA" id="ARBA00022801"/>
    </source>
</evidence>
<evidence type="ECO:0000259" key="2">
    <source>
        <dbReference type="Pfam" id="PF07859"/>
    </source>
</evidence>
<reference evidence="3" key="1">
    <citation type="journal article" date="2021" name="PeerJ">
        <title>Extensive microbial diversity within the chicken gut microbiome revealed by metagenomics and culture.</title>
        <authorList>
            <person name="Gilroy R."/>
            <person name="Ravi A."/>
            <person name="Getino M."/>
            <person name="Pursley I."/>
            <person name="Horton D.L."/>
            <person name="Alikhan N.F."/>
            <person name="Baker D."/>
            <person name="Gharbi K."/>
            <person name="Hall N."/>
            <person name="Watson M."/>
            <person name="Adriaenssens E.M."/>
            <person name="Foster-Nyarko E."/>
            <person name="Jarju S."/>
            <person name="Secka A."/>
            <person name="Antonio M."/>
            <person name="Oren A."/>
            <person name="Chaudhuri R.R."/>
            <person name="La Ragione R."/>
            <person name="Hildebrand F."/>
            <person name="Pallen M.J."/>
        </authorList>
    </citation>
    <scope>NUCLEOTIDE SEQUENCE</scope>
    <source>
        <strain evidence="3">CHK192-9172</strain>
    </source>
</reference>
<dbReference type="InterPro" id="IPR013094">
    <property type="entry name" value="AB_hydrolase_3"/>
</dbReference>
<gene>
    <name evidence="3" type="ORF">IAA08_08475</name>
</gene>
<dbReference type="PANTHER" id="PTHR48081:SF8">
    <property type="entry name" value="ALPHA_BETA HYDROLASE FOLD-3 DOMAIN-CONTAINING PROTEIN-RELATED"/>
    <property type="match status" value="1"/>
</dbReference>
<name>A0A9D2D3P8_9FIRM</name>
<keyword evidence="1 3" id="KW-0378">Hydrolase</keyword>
<dbReference type="AlphaFoldDB" id="A0A9D2D3P8"/>
<feature type="non-terminal residue" evidence="3">
    <location>
        <position position="1"/>
    </location>
</feature>
<evidence type="ECO:0000313" key="3">
    <source>
        <dbReference type="EMBL" id="HIZ07955.1"/>
    </source>
</evidence>
<dbReference type="InterPro" id="IPR029058">
    <property type="entry name" value="AB_hydrolase_fold"/>
</dbReference>
<dbReference type="SUPFAM" id="SSF53474">
    <property type="entry name" value="alpha/beta-Hydrolases"/>
    <property type="match status" value="1"/>
</dbReference>
<dbReference type="GO" id="GO:0016787">
    <property type="term" value="F:hydrolase activity"/>
    <property type="evidence" value="ECO:0007669"/>
    <property type="project" value="UniProtKB-KW"/>
</dbReference>
<dbReference type="PANTHER" id="PTHR48081">
    <property type="entry name" value="AB HYDROLASE SUPERFAMILY PROTEIN C4A8.06C"/>
    <property type="match status" value="1"/>
</dbReference>
<sequence length="280" mass="31455">QIMKKNYTISSVTIPSAKKGIKLYIVKPGQNRCLVKKPPGILWIHGGGYVTGMAKMIYMSRALPLVKKYGAVVVTPEYRLAGQAPYPAALHDCYAVLKYLKEHAQDLGINSSQIMVGGESAGGGLAAALCMYARDKGEIKIAFQMPLYPMIDDRDTDSSRDNHAPVWNTRLNHMGWRAYLRRIGDNKVPAYAAPARQTDYRNLPPAYTFVGDLEPFYCETLTYIDNLKKAGVEASVDIYHHCFHGFDMLLPFLKVSKKAAAEFERQYLYAARHYFSSQKK</sequence>
<dbReference type="Gene3D" id="3.40.50.1820">
    <property type="entry name" value="alpha/beta hydrolase"/>
    <property type="match status" value="1"/>
</dbReference>
<feature type="domain" description="Alpha/beta hydrolase fold-3" evidence="2">
    <location>
        <begin position="41"/>
        <end position="247"/>
    </location>
</feature>
<dbReference type="Proteomes" id="UP000824024">
    <property type="component" value="Unassembled WGS sequence"/>
</dbReference>
<evidence type="ECO:0000313" key="4">
    <source>
        <dbReference type="Proteomes" id="UP000824024"/>
    </source>
</evidence>
<comment type="caution">
    <text evidence="3">The sequence shown here is derived from an EMBL/GenBank/DDBJ whole genome shotgun (WGS) entry which is preliminary data.</text>
</comment>
<protein>
    <submittedName>
        <fullName evidence="3">Alpha/beta hydrolase</fullName>
    </submittedName>
</protein>
<dbReference type="InterPro" id="IPR050300">
    <property type="entry name" value="GDXG_lipolytic_enzyme"/>
</dbReference>